<dbReference type="AlphaFoldDB" id="A0A0D7AXI1"/>
<reference evidence="2 3" key="1">
    <citation type="journal article" date="2015" name="Fungal Genet. Biol.">
        <title>Evolution of novel wood decay mechanisms in Agaricales revealed by the genome sequences of Fistulina hepatica and Cylindrobasidium torrendii.</title>
        <authorList>
            <person name="Floudas D."/>
            <person name="Held B.W."/>
            <person name="Riley R."/>
            <person name="Nagy L.G."/>
            <person name="Koehler G."/>
            <person name="Ransdell A.S."/>
            <person name="Younus H."/>
            <person name="Chow J."/>
            <person name="Chiniquy J."/>
            <person name="Lipzen A."/>
            <person name="Tritt A."/>
            <person name="Sun H."/>
            <person name="Haridas S."/>
            <person name="LaButti K."/>
            <person name="Ohm R.A."/>
            <person name="Kues U."/>
            <person name="Blanchette R.A."/>
            <person name="Grigoriev I.V."/>
            <person name="Minto R.E."/>
            <person name="Hibbett D.S."/>
        </authorList>
    </citation>
    <scope>NUCLEOTIDE SEQUENCE [LARGE SCALE GENOMIC DNA]</scope>
    <source>
        <strain evidence="2 3">FP15055 ss-10</strain>
    </source>
</reference>
<evidence type="ECO:0000313" key="2">
    <source>
        <dbReference type="EMBL" id="KIY63083.1"/>
    </source>
</evidence>
<dbReference type="OrthoDB" id="2962802at2759"/>
<dbReference type="EMBL" id="KN880723">
    <property type="protein sequence ID" value="KIY63083.1"/>
    <property type="molecule type" value="Genomic_DNA"/>
</dbReference>
<organism evidence="2 3">
    <name type="scientific">Cylindrobasidium torrendii FP15055 ss-10</name>
    <dbReference type="NCBI Taxonomy" id="1314674"/>
    <lineage>
        <taxon>Eukaryota</taxon>
        <taxon>Fungi</taxon>
        <taxon>Dikarya</taxon>
        <taxon>Basidiomycota</taxon>
        <taxon>Agaricomycotina</taxon>
        <taxon>Agaricomycetes</taxon>
        <taxon>Agaricomycetidae</taxon>
        <taxon>Agaricales</taxon>
        <taxon>Marasmiineae</taxon>
        <taxon>Physalacriaceae</taxon>
        <taxon>Cylindrobasidium</taxon>
    </lineage>
</organism>
<feature type="compositionally biased region" description="Polar residues" evidence="1">
    <location>
        <begin position="261"/>
        <end position="270"/>
    </location>
</feature>
<protein>
    <submittedName>
        <fullName evidence="2">Uncharacterized protein</fullName>
    </submittedName>
</protein>
<name>A0A0D7AXI1_9AGAR</name>
<feature type="region of interest" description="Disordered" evidence="1">
    <location>
        <begin position="238"/>
        <end position="310"/>
    </location>
</feature>
<feature type="compositionally biased region" description="Polar residues" evidence="1">
    <location>
        <begin position="282"/>
        <end position="293"/>
    </location>
</feature>
<evidence type="ECO:0000313" key="3">
    <source>
        <dbReference type="Proteomes" id="UP000054007"/>
    </source>
</evidence>
<proteinExistence type="predicted"/>
<accession>A0A0D7AXI1</accession>
<dbReference type="Proteomes" id="UP000054007">
    <property type="component" value="Unassembled WGS sequence"/>
</dbReference>
<keyword evidence="3" id="KW-1185">Reference proteome</keyword>
<evidence type="ECO:0000256" key="1">
    <source>
        <dbReference type="SAM" id="MobiDB-lite"/>
    </source>
</evidence>
<gene>
    <name evidence="2" type="ORF">CYLTODRAFT_458432</name>
</gene>
<sequence>MATLYRSYDISTHPSFEDPVKIELLSSSSPRIRTFEYGAGLRCGEFNERLNCKENILKVQPRVARTPVRFAFVPVDSVLQEIFDLFENNFQSLENARIPFVSVKSFKKAAYTFEPAGNCIDPLFTRHPVTGLVTKHDYPYPRLPLFTMTAHCCLAIFRAFPFYAYCTDLGRPRTPQSLLLHVRSSLNNWTQTIPKSFGQAAHASSSDATSLVNHPLASSYLDCELPKPTSRVARRVRKVRKNAGVPMDVDMPATSKPAPTASRTSSSDSKQGYWREALKSRQVVTGSTRVTRSMTRDGAKTVPRKRARIQ</sequence>